<evidence type="ECO:0000313" key="1">
    <source>
        <dbReference type="EMBL" id="KIE47784.1"/>
    </source>
</evidence>
<evidence type="ECO:0008006" key="3">
    <source>
        <dbReference type="Google" id="ProtNLM"/>
    </source>
</evidence>
<dbReference type="OrthoDB" id="2678391at2"/>
<dbReference type="EMBL" id="AYSO01000013">
    <property type="protein sequence ID" value="KIE47784.1"/>
    <property type="molecule type" value="Genomic_DNA"/>
</dbReference>
<sequence>MDTIVKFCMVNTKNSIENRKNYLENMMRKFVDSGDILEIVPYVFEGPFGGNIQQSCMWAQDDSFEYKIRHKENKKNVFFMISFSFETYDSSERLSIEISSKDYVVEVKDQKSYLERLKEMMSKRLLADWEKCIWLYDRESEVFATELYPMIHRTENKMRHFINEVMIVIKGVDWWEKLVPKNIKAKLKKSKTKDSTDSSKDKISTYKALAPAFRHVDEKMLLIDVGDLLSIITLKERKLSTINSTKINSIINGLEEFDFNAIQSELCKSAEVSLDLWQDCFSKYLSEAFINNFRKFEDNRNHIAHNKMINRQAFESIRDSIEVISDELDVAMNKFKTENLPQEIISIIEEAEAAEEQEYKDTLEEIIETETGLTRRNRDEIIGMFDEYILEFYHSLESNFSFKADIEFSNFSGIIYQDEEQELFRVKYKITDDELIVCCKLDINDNWGDDSRLNLKWCHGEHNVEYSIGYSNGDYEYNSEQGYYMPHNDEVFEQELFEYAVNEIMEYIELNFQNMREIIDSTMYRIVKDGGNSPVADLYCYECGEEYICVDETIAKKGLCLNCGQMNDICECERCGNYYEGRDSAYEDDEPRLCDICMKHYANE</sequence>
<evidence type="ECO:0000313" key="2">
    <source>
        <dbReference type="Proteomes" id="UP000031366"/>
    </source>
</evidence>
<protein>
    <recommendedName>
        <fullName evidence="3">Swt1-like HEPN domain-containing protein</fullName>
    </recommendedName>
</protein>
<accession>A0A0C1U4U2</accession>
<proteinExistence type="predicted"/>
<dbReference type="AlphaFoldDB" id="A0A0C1U4U2"/>
<reference evidence="1 2" key="1">
    <citation type="journal article" date="2015" name="Infect. Genet. Evol.">
        <title>Genomic sequences of six botulinum neurotoxin-producing strains representing three clostridial species illustrate the mobility and diversity of botulinum neurotoxin genes.</title>
        <authorList>
            <person name="Smith T.J."/>
            <person name="Hill K.K."/>
            <person name="Xie G."/>
            <person name="Foley B.T."/>
            <person name="Williamson C.H."/>
            <person name="Foster J.T."/>
            <person name="Johnson S.L."/>
            <person name="Chertkov O."/>
            <person name="Teshima H."/>
            <person name="Gibbons H.S."/>
            <person name="Johnsky L.A."/>
            <person name="Karavis M.A."/>
            <person name="Smith L.A."/>
        </authorList>
    </citation>
    <scope>NUCLEOTIDE SEQUENCE [LARGE SCALE GENOMIC DNA]</scope>
    <source>
        <strain evidence="1 2">CDC 2741</strain>
    </source>
</reference>
<organism evidence="1 2">
    <name type="scientific">Clostridium argentinense CDC 2741</name>
    <dbReference type="NCBI Taxonomy" id="1418104"/>
    <lineage>
        <taxon>Bacteria</taxon>
        <taxon>Bacillati</taxon>
        <taxon>Bacillota</taxon>
        <taxon>Clostridia</taxon>
        <taxon>Eubacteriales</taxon>
        <taxon>Clostridiaceae</taxon>
        <taxon>Clostridium</taxon>
    </lineage>
</organism>
<dbReference type="Proteomes" id="UP000031366">
    <property type="component" value="Unassembled WGS sequence"/>
</dbReference>
<comment type="caution">
    <text evidence="1">The sequence shown here is derived from an EMBL/GenBank/DDBJ whole genome shotgun (WGS) entry which is preliminary data.</text>
</comment>
<keyword evidence="2" id="KW-1185">Reference proteome</keyword>
<gene>
    <name evidence="1" type="ORF">U732_3620</name>
</gene>
<dbReference type="RefSeq" id="WP_039630834.1">
    <property type="nucleotide sequence ID" value="NZ_AYSO01000013.1"/>
</dbReference>
<name>A0A0C1U4U2_9CLOT</name>